<evidence type="ECO:0000256" key="1">
    <source>
        <dbReference type="ARBA" id="ARBA00007177"/>
    </source>
</evidence>
<proteinExistence type="inferred from homology"/>
<dbReference type="Proteomes" id="UP001191082">
    <property type="component" value="Unassembled WGS sequence"/>
</dbReference>
<evidence type="ECO:0000313" key="4">
    <source>
        <dbReference type="EMBL" id="TMV11952.1"/>
    </source>
</evidence>
<comment type="subcellular location">
    <subcellularLocation>
        <location evidence="3">Cytoplasm</location>
    </subcellularLocation>
</comment>
<dbReference type="EMBL" id="VCPC01000003">
    <property type="protein sequence ID" value="TMV11952.1"/>
    <property type="molecule type" value="Genomic_DNA"/>
</dbReference>
<keyword evidence="2 3" id="KW-0143">Chaperone</keyword>
<comment type="similarity">
    <text evidence="1 3">Belongs to the UreD family.</text>
</comment>
<dbReference type="PANTHER" id="PTHR33643:SF1">
    <property type="entry name" value="UREASE ACCESSORY PROTEIN D"/>
    <property type="match status" value="1"/>
</dbReference>
<protein>
    <recommendedName>
        <fullName evidence="3">Urease accessory protein UreD</fullName>
    </recommendedName>
</protein>
<dbReference type="Pfam" id="PF01774">
    <property type="entry name" value="UreD"/>
    <property type="match status" value="1"/>
</dbReference>
<reference evidence="4 5" key="1">
    <citation type="submission" date="2019-05" db="EMBL/GenBank/DDBJ databases">
        <title>Marivita sp. nov. isolated from sea sediment.</title>
        <authorList>
            <person name="Kim W."/>
        </authorList>
    </citation>
    <scope>NUCLEOTIDE SEQUENCE [LARGE SCALE GENOMIC DNA]</scope>
    <source>
        <strain evidence="4 5">CAU 1492</strain>
    </source>
</reference>
<organism evidence="4 5">
    <name type="scientific">Arenibacterium halophilum</name>
    <dbReference type="NCBI Taxonomy" id="2583821"/>
    <lineage>
        <taxon>Bacteria</taxon>
        <taxon>Pseudomonadati</taxon>
        <taxon>Pseudomonadota</taxon>
        <taxon>Alphaproteobacteria</taxon>
        <taxon>Rhodobacterales</taxon>
        <taxon>Paracoccaceae</taxon>
        <taxon>Arenibacterium</taxon>
    </lineage>
</organism>
<dbReference type="InterPro" id="IPR002669">
    <property type="entry name" value="UreD"/>
</dbReference>
<evidence type="ECO:0000256" key="3">
    <source>
        <dbReference type="HAMAP-Rule" id="MF_01384"/>
    </source>
</evidence>
<evidence type="ECO:0000256" key="2">
    <source>
        <dbReference type="ARBA" id="ARBA00023186"/>
    </source>
</evidence>
<dbReference type="HAMAP" id="MF_01384">
    <property type="entry name" value="UreD"/>
    <property type="match status" value="1"/>
</dbReference>
<evidence type="ECO:0000313" key="5">
    <source>
        <dbReference type="Proteomes" id="UP001191082"/>
    </source>
</evidence>
<comment type="subunit">
    <text evidence="3">UreD, UreF and UreG form a complex that acts as a GTP-hydrolysis-dependent molecular chaperone, activating the urease apoprotein by helping to assemble the nickel containing metallocenter of UreC. The UreE protein probably delivers the nickel.</text>
</comment>
<keyword evidence="3" id="KW-0996">Nickel insertion</keyword>
<comment type="caution">
    <text evidence="4">The sequence shown here is derived from an EMBL/GenBank/DDBJ whole genome shotgun (WGS) entry which is preliminary data.</text>
</comment>
<sequence length="323" mass="34372">MNFYASRAAESANPSIPAPKYITSESGSVTGGPDCQGAAITISATLHPVGDAQRQPRAVGHARVASKSRGQASVLGDLYQAGASKVVLPRSRPGALDAVLLNTAGGITGGDRFDITAIAGAGSTLTMTTQAAERIYRAQPDEAARVSTRIEVAQGARLNWLPQETILFDGSALRRRLTADLTGDASLLLVEPLVFGRALMGERVNHAQFHDRYEIRRNGALIFADAIRLIGDIHAQMALKHTGNGAGAMASLLFASPDAERFLDPLRRALPEPNDAAVGGVSLIRDGVLFLRLLAPDSYGLRRRLIPAMERLLNGPIPRTWTI</sequence>
<accession>A0ABY2X9F1</accession>
<name>A0ABY2X9F1_9RHOB</name>
<keyword evidence="3" id="KW-0963">Cytoplasm</keyword>
<keyword evidence="5" id="KW-1185">Reference proteome</keyword>
<comment type="function">
    <text evidence="3">Required for maturation of urease via the functional incorporation of the urease nickel metallocenter.</text>
</comment>
<gene>
    <name evidence="3" type="primary">ureD</name>
    <name evidence="4" type="ORF">FGK64_14685</name>
</gene>
<dbReference type="PANTHER" id="PTHR33643">
    <property type="entry name" value="UREASE ACCESSORY PROTEIN D"/>
    <property type="match status" value="1"/>
</dbReference>